<reference evidence="1 2" key="1">
    <citation type="journal article" date="2010" name="Nature">
        <title>Genome sequencing and analysis of the model grass Brachypodium distachyon.</title>
        <authorList>
            <consortium name="International Brachypodium Initiative"/>
        </authorList>
    </citation>
    <scope>NUCLEOTIDE SEQUENCE [LARGE SCALE GENOMIC DNA]</scope>
    <source>
        <strain evidence="1 2">Bd21</strain>
    </source>
</reference>
<reference evidence="2" key="3">
    <citation type="submission" date="2018-08" db="UniProtKB">
        <authorList>
            <consortium name="EnsemblPlants"/>
        </authorList>
    </citation>
    <scope>IDENTIFICATION</scope>
    <source>
        <strain evidence="2">cv. Bd21</strain>
    </source>
</reference>
<dbReference type="AlphaFoldDB" id="A0A2K2D9S2"/>
<proteinExistence type="predicted"/>
<evidence type="ECO:0000313" key="1">
    <source>
        <dbReference type="EMBL" id="PNT71025.1"/>
    </source>
</evidence>
<gene>
    <name evidence="1" type="ORF">BRADI_2g21876v3</name>
</gene>
<accession>A0A2K2D9S2</accession>
<evidence type="ECO:0000313" key="2">
    <source>
        <dbReference type="EnsemblPlants" id="PNT71025"/>
    </source>
</evidence>
<name>A0A2K2D9S2_BRADI</name>
<dbReference type="InParanoid" id="A0A2K2D9S2"/>
<sequence>MAWYQCASMKQNQSHVFIIIDVLHKRSGLFYKNCNLLSNRYLHWIDHQSTWDFFSYPLSTSAQLYV</sequence>
<keyword evidence="3" id="KW-1185">Reference proteome</keyword>
<dbReference type="EMBL" id="CM000881">
    <property type="protein sequence ID" value="PNT71025.1"/>
    <property type="molecule type" value="Genomic_DNA"/>
</dbReference>
<reference evidence="1" key="2">
    <citation type="submission" date="2017-06" db="EMBL/GenBank/DDBJ databases">
        <title>WGS assembly of Brachypodium distachyon.</title>
        <authorList>
            <consortium name="The International Brachypodium Initiative"/>
            <person name="Lucas S."/>
            <person name="Harmon-Smith M."/>
            <person name="Lail K."/>
            <person name="Tice H."/>
            <person name="Grimwood J."/>
            <person name="Bruce D."/>
            <person name="Barry K."/>
            <person name="Shu S."/>
            <person name="Lindquist E."/>
            <person name="Wang M."/>
            <person name="Pitluck S."/>
            <person name="Vogel J.P."/>
            <person name="Garvin D.F."/>
            <person name="Mockler T.C."/>
            <person name="Schmutz J."/>
            <person name="Rokhsar D."/>
            <person name="Bevan M.W."/>
        </authorList>
    </citation>
    <scope>NUCLEOTIDE SEQUENCE</scope>
    <source>
        <strain evidence="1">Bd21</strain>
    </source>
</reference>
<protein>
    <submittedName>
        <fullName evidence="1 2">Uncharacterized protein</fullName>
    </submittedName>
</protein>
<evidence type="ECO:0000313" key="3">
    <source>
        <dbReference type="Proteomes" id="UP000008810"/>
    </source>
</evidence>
<organism evidence="1">
    <name type="scientific">Brachypodium distachyon</name>
    <name type="common">Purple false brome</name>
    <name type="synonym">Trachynia distachya</name>
    <dbReference type="NCBI Taxonomy" id="15368"/>
    <lineage>
        <taxon>Eukaryota</taxon>
        <taxon>Viridiplantae</taxon>
        <taxon>Streptophyta</taxon>
        <taxon>Embryophyta</taxon>
        <taxon>Tracheophyta</taxon>
        <taxon>Spermatophyta</taxon>
        <taxon>Magnoliopsida</taxon>
        <taxon>Liliopsida</taxon>
        <taxon>Poales</taxon>
        <taxon>Poaceae</taxon>
        <taxon>BOP clade</taxon>
        <taxon>Pooideae</taxon>
        <taxon>Stipodae</taxon>
        <taxon>Brachypodieae</taxon>
        <taxon>Brachypodium</taxon>
    </lineage>
</organism>
<dbReference type="Proteomes" id="UP000008810">
    <property type="component" value="Chromosome 2"/>
</dbReference>
<dbReference type="EnsemblPlants" id="PNT71025">
    <property type="protein sequence ID" value="PNT71025"/>
    <property type="gene ID" value="BRADI_2g21876v3"/>
</dbReference>
<dbReference type="Gramene" id="PNT71025">
    <property type="protein sequence ID" value="PNT71025"/>
    <property type="gene ID" value="BRADI_2g21876v3"/>
</dbReference>